<evidence type="ECO:0000259" key="1">
    <source>
        <dbReference type="PROSITE" id="PS51186"/>
    </source>
</evidence>
<dbReference type="PROSITE" id="PS51186">
    <property type="entry name" value="GNAT"/>
    <property type="match status" value="1"/>
</dbReference>
<gene>
    <name evidence="2" type="ORF">SAMN04488695_101549</name>
</gene>
<organism evidence="2 3">
    <name type="scientific">Proteiniclasticum ruminis</name>
    <dbReference type="NCBI Taxonomy" id="398199"/>
    <lineage>
        <taxon>Bacteria</taxon>
        <taxon>Bacillati</taxon>
        <taxon>Bacillota</taxon>
        <taxon>Clostridia</taxon>
        <taxon>Eubacteriales</taxon>
        <taxon>Clostridiaceae</taxon>
        <taxon>Proteiniclasticum</taxon>
    </lineage>
</organism>
<evidence type="ECO:0000313" key="3">
    <source>
        <dbReference type="Proteomes" id="UP000181899"/>
    </source>
</evidence>
<dbReference type="Proteomes" id="UP000181899">
    <property type="component" value="Unassembled WGS sequence"/>
</dbReference>
<dbReference type="SUPFAM" id="SSF55729">
    <property type="entry name" value="Acyl-CoA N-acyltransferases (Nat)"/>
    <property type="match status" value="1"/>
</dbReference>
<dbReference type="RefSeq" id="WP_083422564.1">
    <property type="nucleotide sequence ID" value="NZ_FOVK01000001.1"/>
</dbReference>
<dbReference type="PANTHER" id="PTHR39173:SF1">
    <property type="entry name" value="ACETYLTRANSFERASE"/>
    <property type="match status" value="1"/>
</dbReference>
<feature type="domain" description="N-acetyltransferase" evidence="1">
    <location>
        <begin position="1"/>
        <end position="168"/>
    </location>
</feature>
<dbReference type="Pfam" id="PF00583">
    <property type="entry name" value="Acetyltransf_1"/>
    <property type="match status" value="1"/>
</dbReference>
<dbReference type="CDD" id="cd04301">
    <property type="entry name" value="NAT_SF"/>
    <property type="match status" value="1"/>
</dbReference>
<dbReference type="InterPro" id="IPR016181">
    <property type="entry name" value="Acyl_CoA_acyltransferase"/>
</dbReference>
<dbReference type="OrthoDB" id="9797989at2"/>
<protein>
    <submittedName>
        <fullName evidence="2">Predicted acetyltransferase</fullName>
    </submittedName>
</protein>
<dbReference type="AlphaFoldDB" id="A0A1I4YE90"/>
<accession>A0A1I4YE90</accession>
<dbReference type="InterPro" id="IPR000182">
    <property type="entry name" value="GNAT_dom"/>
</dbReference>
<sequence length="168" mass="19387">MLRLVKPDETMKEEILRYNDAWGKRNLKLVPQAARLGTLSFEDWLKDTRELETVAEEPFVTQEVWFLFRDDTIVGACTLRHSLNAYLLAVAGQIGYGVHPEERKKGYATYMLKEILYCAKKRGLRKILVTCAVGNTASEKTIEKCGGILENIMEDGENQVERYWFHLQ</sequence>
<dbReference type="Gene3D" id="3.40.630.30">
    <property type="match status" value="1"/>
</dbReference>
<keyword evidence="3" id="KW-1185">Reference proteome</keyword>
<reference evidence="2 3" key="1">
    <citation type="submission" date="2016-10" db="EMBL/GenBank/DDBJ databases">
        <authorList>
            <person name="de Groot N.N."/>
        </authorList>
    </citation>
    <scope>NUCLEOTIDE SEQUENCE [LARGE SCALE GENOMIC DNA]</scope>
    <source>
        <strain evidence="2 3">ML2</strain>
    </source>
</reference>
<evidence type="ECO:0000313" key="2">
    <source>
        <dbReference type="EMBL" id="SFN36344.1"/>
    </source>
</evidence>
<proteinExistence type="predicted"/>
<dbReference type="PANTHER" id="PTHR39173">
    <property type="entry name" value="ACETYLTRANSFERASE"/>
    <property type="match status" value="1"/>
</dbReference>
<dbReference type="STRING" id="398199.SAMN05421804_101122"/>
<name>A0A1I4YE90_9CLOT</name>
<dbReference type="GO" id="GO:0016747">
    <property type="term" value="F:acyltransferase activity, transferring groups other than amino-acyl groups"/>
    <property type="evidence" value="ECO:0007669"/>
    <property type="project" value="InterPro"/>
</dbReference>
<dbReference type="EMBL" id="FOVK01000001">
    <property type="protein sequence ID" value="SFN36344.1"/>
    <property type="molecule type" value="Genomic_DNA"/>
</dbReference>
<keyword evidence="2" id="KW-0808">Transferase</keyword>